<dbReference type="Proteomes" id="UP000006334">
    <property type="component" value="Unassembled WGS sequence"/>
</dbReference>
<accession>K6YU00</accession>
<feature type="binding site" evidence="8">
    <location>
        <position position="273"/>
    </location>
    <ligand>
        <name>allantoate</name>
        <dbReference type="ChEBI" id="CHEBI:17536"/>
    </ligand>
</feature>
<dbReference type="EMBL" id="BAEN01000041">
    <property type="protein sequence ID" value="GAC14755.1"/>
    <property type="molecule type" value="Genomic_DNA"/>
</dbReference>
<keyword evidence="5" id="KW-0378">Hydrolase</keyword>
<dbReference type="GO" id="GO:0016813">
    <property type="term" value="F:hydrolase activity, acting on carbon-nitrogen (but not peptide) bonds, in linear amidines"/>
    <property type="evidence" value="ECO:0007669"/>
    <property type="project" value="InterPro"/>
</dbReference>
<keyword evidence="4 7" id="KW-0479">Metal-binding</keyword>
<dbReference type="PIRSF" id="PIRSF001235">
    <property type="entry name" value="Amidase_carbamoylase"/>
    <property type="match status" value="1"/>
</dbReference>
<dbReference type="NCBIfam" id="TIGR01879">
    <property type="entry name" value="hydantase"/>
    <property type="match status" value="1"/>
</dbReference>
<evidence type="ECO:0000259" key="9">
    <source>
        <dbReference type="Pfam" id="PF07687"/>
    </source>
</evidence>
<dbReference type="CDD" id="cd03884">
    <property type="entry name" value="M20_bAS"/>
    <property type="match status" value="1"/>
</dbReference>
<comment type="cofactor">
    <cofactor evidence="1">
        <name>Mn(2+)</name>
        <dbReference type="ChEBI" id="CHEBI:29035"/>
    </cofactor>
</comment>
<evidence type="ECO:0000256" key="5">
    <source>
        <dbReference type="ARBA" id="ARBA00022801"/>
    </source>
</evidence>
<organism evidence="10 11">
    <name type="scientific">Aliiglaciecola lipolytica E3</name>
    <dbReference type="NCBI Taxonomy" id="1127673"/>
    <lineage>
        <taxon>Bacteria</taxon>
        <taxon>Pseudomonadati</taxon>
        <taxon>Pseudomonadota</taxon>
        <taxon>Gammaproteobacteria</taxon>
        <taxon>Alteromonadales</taxon>
        <taxon>Alteromonadaceae</taxon>
        <taxon>Aliiglaciecola</taxon>
    </lineage>
</organism>
<comment type="caution">
    <text evidence="10">The sequence shown here is derived from an EMBL/GenBank/DDBJ whole genome shotgun (WGS) entry which is preliminary data.</text>
</comment>
<evidence type="ECO:0000256" key="1">
    <source>
        <dbReference type="ARBA" id="ARBA00001936"/>
    </source>
</evidence>
<feature type="binding site" evidence="7">
    <location>
        <position position="126"/>
    </location>
    <ligand>
        <name>Zn(2+)</name>
        <dbReference type="ChEBI" id="CHEBI:29105"/>
        <label>2</label>
    </ligand>
</feature>
<feature type="binding site" evidence="8">
    <location>
        <position position="215"/>
    </location>
    <ligand>
        <name>allantoate</name>
        <dbReference type="ChEBI" id="CHEBI:17536"/>
    </ligand>
</feature>
<dbReference type="OrthoDB" id="9808195at2"/>
<dbReference type="GO" id="GO:0046872">
    <property type="term" value="F:metal ion binding"/>
    <property type="evidence" value="ECO:0007669"/>
    <property type="project" value="UniProtKB-KW"/>
</dbReference>
<keyword evidence="6" id="KW-0464">Manganese</keyword>
<dbReference type="InterPro" id="IPR010158">
    <property type="entry name" value="Amidase_Cbmase"/>
</dbReference>
<dbReference type="PANTHER" id="PTHR32494:SF19">
    <property type="entry name" value="ALLANTOATE DEIMINASE-RELATED"/>
    <property type="match status" value="1"/>
</dbReference>
<evidence type="ECO:0000313" key="10">
    <source>
        <dbReference type="EMBL" id="GAC14755.1"/>
    </source>
</evidence>
<dbReference type="Pfam" id="PF07687">
    <property type="entry name" value="M20_dimer"/>
    <property type="match status" value="1"/>
</dbReference>
<dbReference type="SUPFAM" id="SSF55031">
    <property type="entry name" value="Bacterial exopeptidase dimerisation domain"/>
    <property type="match status" value="1"/>
</dbReference>
<dbReference type="InterPro" id="IPR011650">
    <property type="entry name" value="Peptidase_M20_dimer"/>
</dbReference>
<feature type="binding site" evidence="7">
    <location>
        <position position="80"/>
    </location>
    <ligand>
        <name>Zn(2+)</name>
        <dbReference type="ChEBI" id="CHEBI:29105"/>
        <label>1</label>
    </ligand>
</feature>
<feature type="binding site" evidence="7">
    <location>
        <position position="190"/>
    </location>
    <ligand>
        <name>Zn(2+)</name>
        <dbReference type="ChEBI" id="CHEBI:29105"/>
        <label>1</label>
    </ligand>
</feature>
<feature type="domain" description="Peptidase M20 dimerisation" evidence="9">
    <location>
        <begin position="211"/>
        <end position="306"/>
    </location>
</feature>
<keyword evidence="11" id="KW-1185">Reference proteome</keyword>
<dbReference type="SUPFAM" id="SSF53187">
    <property type="entry name" value="Zn-dependent exopeptidases"/>
    <property type="match status" value="1"/>
</dbReference>
<evidence type="ECO:0000256" key="4">
    <source>
        <dbReference type="ARBA" id="ARBA00022723"/>
    </source>
</evidence>
<comment type="subunit">
    <text evidence="3">Homodimer.</text>
</comment>
<evidence type="ECO:0000256" key="2">
    <source>
        <dbReference type="ARBA" id="ARBA00006153"/>
    </source>
</evidence>
<dbReference type="STRING" id="1127673.GLIP_2127"/>
<feature type="binding site" evidence="7">
    <location>
        <position position="91"/>
    </location>
    <ligand>
        <name>Zn(2+)</name>
        <dbReference type="ChEBI" id="CHEBI:29105"/>
        <label>1</label>
    </ligand>
</feature>
<evidence type="ECO:0000256" key="3">
    <source>
        <dbReference type="ARBA" id="ARBA00011738"/>
    </source>
</evidence>
<keyword evidence="7" id="KW-0862">Zinc</keyword>
<evidence type="ECO:0000313" key="11">
    <source>
        <dbReference type="Proteomes" id="UP000006334"/>
    </source>
</evidence>
<dbReference type="PANTHER" id="PTHR32494">
    <property type="entry name" value="ALLANTOATE DEIMINASE-RELATED"/>
    <property type="match status" value="1"/>
</dbReference>
<dbReference type="NCBIfam" id="NF006775">
    <property type="entry name" value="PRK09290.2-5"/>
    <property type="match status" value="1"/>
</dbReference>
<dbReference type="RefSeq" id="WP_008844571.1">
    <property type="nucleotide sequence ID" value="NZ_BAEN01000041.1"/>
</dbReference>
<dbReference type="InterPro" id="IPR036264">
    <property type="entry name" value="Bact_exopeptidase_dim_dom"/>
</dbReference>
<sequence length="417" mass="45369">MFTSYVHTVLKRCDELALISQSPEYIDRRYLTNEHKFANRLVASWMEQANMQTWQDEAGNQWGCYKSPVENAQTLIIGSHLDTVPNSGQYDGILGVLLPLSLIQWFADKSITLPFNVEIVGFADEEGTRFGTTLLGSRAVAGTWQDRWASLSDKQGLTVATAMRDFGLNINNIHNAGRDKNSILGFVEVHIEQGPVLESQNLPVGIVSGIAGAKRFSIEIVGHAGHAGTVPMALRQDAIAGAAEIILAIEQAAIEHDVVATVGQINSLTNAVNVISGKVDISLDVRSLDNSKRDLCIEQIKQKTQQIAQLRGLHVNETLTHDADATLCHPSIMSQLELACEINAIKPFVLSSGAGHDAMAMAELCPTGMLFVRCAKGISHHPAESVNFEDVNATMLVLKSYVQQLAKQYGENSELVA</sequence>
<dbReference type="Gene3D" id="3.40.630.10">
    <property type="entry name" value="Zn peptidases"/>
    <property type="match status" value="1"/>
</dbReference>
<comment type="cofactor">
    <cofactor evidence="7">
        <name>Zn(2+)</name>
        <dbReference type="ChEBI" id="CHEBI:29105"/>
    </cofactor>
    <text evidence="7">Binds 2 Zn(2+) ions per subunit.</text>
</comment>
<gene>
    <name evidence="10" type="primary">hyuC</name>
    <name evidence="10" type="ORF">GLIP_2127</name>
</gene>
<feature type="binding site" evidence="7">
    <location>
        <position position="91"/>
    </location>
    <ligand>
        <name>Zn(2+)</name>
        <dbReference type="ChEBI" id="CHEBI:29105"/>
        <label>2</label>
    </ligand>
</feature>
<protein>
    <submittedName>
        <fullName evidence="10">Hydantoin utilization protein C</fullName>
    </submittedName>
</protein>
<evidence type="ECO:0000256" key="8">
    <source>
        <dbReference type="PIRSR" id="PIRSR001235-2"/>
    </source>
</evidence>
<evidence type="ECO:0000256" key="6">
    <source>
        <dbReference type="ARBA" id="ARBA00023211"/>
    </source>
</evidence>
<name>K6YU00_9ALTE</name>
<comment type="similarity">
    <text evidence="2">Belongs to the peptidase M20 family.</text>
</comment>
<dbReference type="Pfam" id="PF01546">
    <property type="entry name" value="Peptidase_M20"/>
    <property type="match status" value="1"/>
</dbReference>
<dbReference type="InterPro" id="IPR002933">
    <property type="entry name" value="Peptidase_M20"/>
</dbReference>
<dbReference type="AlphaFoldDB" id="K6YU00"/>
<feature type="binding site" evidence="8">
    <location>
        <position position="286"/>
    </location>
    <ligand>
        <name>allantoate</name>
        <dbReference type="ChEBI" id="CHEBI:17536"/>
    </ligand>
</feature>
<evidence type="ECO:0000256" key="7">
    <source>
        <dbReference type="PIRSR" id="PIRSR001235-1"/>
    </source>
</evidence>
<feature type="binding site" evidence="7">
    <location>
        <position position="380"/>
    </location>
    <ligand>
        <name>Zn(2+)</name>
        <dbReference type="ChEBI" id="CHEBI:29105"/>
        <label>2</label>
    </ligand>
</feature>
<dbReference type="eggNOG" id="COG0624">
    <property type="taxonomic scope" value="Bacteria"/>
</dbReference>
<dbReference type="Gene3D" id="3.30.70.360">
    <property type="match status" value="1"/>
</dbReference>
<reference evidence="10 11" key="1">
    <citation type="journal article" date="2017" name="Antonie Van Leeuwenhoek">
        <title>Rhizobium rhizosphaerae sp. nov., a novel species isolated from rice rhizosphere.</title>
        <authorList>
            <person name="Zhao J.J."/>
            <person name="Zhang J."/>
            <person name="Zhang R.J."/>
            <person name="Zhang C.W."/>
            <person name="Yin H.Q."/>
            <person name="Zhang X.X."/>
        </authorList>
    </citation>
    <scope>NUCLEOTIDE SEQUENCE [LARGE SCALE GENOMIC DNA]</scope>
    <source>
        <strain evidence="10 11">E3</strain>
    </source>
</reference>
<proteinExistence type="inferred from homology"/>